<accession>A0ABM1QJE9</accession>
<keyword evidence="2" id="KW-1185">Reference proteome</keyword>
<proteinExistence type="predicted"/>
<dbReference type="PANTHER" id="PTHR31973:SF195">
    <property type="entry name" value="MUDR FAMILY TRANSPOSASE"/>
    <property type="match status" value="1"/>
</dbReference>
<name>A0ABM1QJE9_CAMSA</name>
<gene>
    <name evidence="3" type="primary">LOC104718996</name>
</gene>
<sequence>MDHVIFVCGKWIYDEVKWLFVVDNKRGGRILDCNNQMSYDDCIQLVYKDYGLDEKVYDIWLSYKISKVLLQKLPSDTPPVFITNSRQFHGFLKQLKSDTLRLCVEVTAKVRSGSKKRARDDNVLVEGDTEFAVGDIIKEDSEVDDDKEIRFDNCDDSNGTDYDDENFNLYGIPPEEEEKPTAISPNKKTSSGIFIEEQKEDDNYAKLELSSLNLAVGQCYETKKHLETRLQILTIVEKFDYYKYKSNPRLLIVKCWVKGCKWRVRATTGKDYPKFHVRVFISQHTCLLTERSSRTKQANHEILGALYKDFVGGVWPKVLPMHVAEALNKRFQIKMEYWKAYRTLRHARQLVRGSPESGYMQLNTYLYMLKRANPGTYTQLELDDAGRFKYLFLAYGASLNGFPFMRKVLVVDGTFLQGKYKGTLLTATT</sequence>
<dbReference type="GeneID" id="104718996"/>
<dbReference type="RefSeq" id="XP_019086887.1">
    <property type="nucleotide sequence ID" value="XM_019231342.1"/>
</dbReference>
<reference evidence="3" key="2">
    <citation type="submission" date="2025-08" db="UniProtKB">
        <authorList>
            <consortium name="RefSeq"/>
        </authorList>
    </citation>
    <scope>IDENTIFICATION</scope>
    <source>
        <tissue evidence="3">Leaf</tissue>
    </source>
</reference>
<evidence type="ECO:0000313" key="3">
    <source>
        <dbReference type="RefSeq" id="XP_019086887.1"/>
    </source>
</evidence>
<evidence type="ECO:0000313" key="2">
    <source>
        <dbReference type="Proteomes" id="UP000694864"/>
    </source>
</evidence>
<organism evidence="2 3">
    <name type="scientific">Camelina sativa</name>
    <name type="common">False flax</name>
    <name type="synonym">Myagrum sativum</name>
    <dbReference type="NCBI Taxonomy" id="90675"/>
    <lineage>
        <taxon>Eukaryota</taxon>
        <taxon>Viridiplantae</taxon>
        <taxon>Streptophyta</taxon>
        <taxon>Embryophyta</taxon>
        <taxon>Tracheophyta</taxon>
        <taxon>Spermatophyta</taxon>
        <taxon>Magnoliopsida</taxon>
        <taxon>eudicotyledons</taxon>
        <taxon>Gunneridae</taxon>
        <taxon>Pentapetalae</taxon>
        <taxon>rosids</taxon>
        <taxon>malvids</taxon>
        <taxon>Brassicales</taxon>
        <taxon>Brassicaceae</taxon>
        <taxon>Camelineae</taxon>
        <taxon>Camelina</taxon>
    </lineage>
</organism>
<dbReference type="Proteomes" id="UP000694864">
    <property type="component" value="Chromosome 10"/>
</dbReference>
<evidence type="ECO:0000259" key="1">
    <source>
        <dbReference type="Pfam" id="PF03108"/>
    </source>
</evidence>
<dbReference type="PANTHER" id="PTHR31973">
    <property type="entry name" value="POLYPROTEIN, PUTATIVE-RELATED"/>
    <property type="match status" value="1"/>
</dbReference>
<feature type="domain" description="Transposase MuDR plant" evidence="1">
    <location>
        <begin position="213"/>
        <end position="276"/>
    </location>
</feature>
<reference evidence="2" key="1">
    <citation type="journal article" date="2014" name="Nat. Commun.">
        <title>The emerging biofuel crop Camelina sativa retains a highly undifferentiated hexaploid genome structure.</title>
        <authorList>
            <person name="Kagale S."/>
            <person name="Koh C."/>
            <person name="Nixon J."/>
            <person name="Bollina V."/>
            <person name="Clarke W.E."/>
            <person name="Tuteja R."/>
            <person name="Spillane C."/>
            <person name="Robinson S.J."/>
            <person name="Links M.G."/>
            <person name="Clarke C."/>
            <person name="Higgins E.E."/>
            <person name="Huebert T."/>
            <person name="Sharpe A.G."/>
            <person name="Parkin I.A."/>
        </authorList>
    </citation>
    <scope>NUCLEOTIDE SEQUENCE [LARGE SCALE GENOMIC DNA]</scope>
    <source>
        <strain evidence="2">cv. DH55</strain>
    </source>
</reference>
<dbReference type="InterPro" id="IPR004332">
    <property type="entry name" value="Transposase_MuDR"/>
</dbReference>
<protein>
    <submittedName>
        <fullName evidence="3">Uncharacterized protein LOC104718996</fullName>
    </submittedName>
</protein>
<dbReference type="Pfam" id="PF03108">
    <property type="entry name" value="DBD_Tnp_Mut"/>
    <property type="match status" value="1"/>
</dbReference>